<dbReference type="GO" id="GO:0031966">
    <property type="term" value="C:mitochondrial membrane"/>
    <property type="evidence" value="ECO:0007669"/>
    <property type="project" value="UniProtKB-SubCell"/>
</dbReference>
<dbReference type="Proteomes" id="UP000777438">
    <property type="component" value="Unassembled WGS sequence"/>
</dbReference>
<evidence type="ECO:0000256" key="11">
    <source>
        <dbReference type="RuleBase" id="RU000488"/>
    </source>
</evidence>
<evidence type="ECO:0000256" key="10">
    <source>
        <dbReference type="PROSITE-ProRule" id="PRU00282"/>
    </source>
</evidence>
<feature type="repeat" description="Solcar" evidence="10">
    <location>
        <begin position="8"/>
        <end position="91"/>
    </location>
</feature>
<proteinExistence type="inferred from homology"/>
<evidence type="ECO:0000313" key="12">
    <source>
        <dbReference type="EMBL" id="KAH6880543.1"/>
    </source>
</evidence>
<evidence type="ECO:0000256" key="2">
    <source>
        <dbReference type="ARBA" id="ARBA00006375"/>
    </source>
</evidence>
<keyword evidence="8" id="KW-0496">Mitochondrion</keyword>
<dbReference type="PANTHER" id="PTHR45788:SF4">
    <property type="entry name" value="TRICARBOXYLATE TRANSPORT PROTEIN, MITOCHONDRIAL"/>
    <property type="match status" value="1"/>
</dbReference>
<evidence type="ECO:0000313" key="13">
    <source>
        <dbReference type="Proteomes" id="UP000777438"/>
    </source>
</evidence>
<evidence type="ECO:0000256" key="7">
    <source>
        <dbReference type="ARBA" id="ARBA00022989"/>
    </source>
</evidence>
<accession>A0A9P8VYB1</accession>
<dbReference type="InterPro" id="IPR018108">
    <property type="entry name" value="MCP_transmembrane"/>
</dbReference>
<keyword evidence="13" id="KW-1185">Reference proteome</keyword>
<dbReference type="Pfam" id="PF00153">
    <property type="entry name" value="Mito_carr"/>
    <property type="match status" value="3"/>
</dbReference>
<evidence type="ECO:0000256" key="1">
    <source>
        <dbReference type="ARBA" id="ARBA00004225"/>
    </source>
</evidence>
<dbReference type="PANTHER" id="PTHR45788">
    <property type="entry name" value="SUCCINATE/FUMARATE MITOCHONDRIAL TRANSPORTER-RELATED"/>
    <property type="match status" value="1"/>
</dbReference>
<sequence>MNRNSQAPSPFQSVIAGAAAGGVESLVTYPTEYIKTRKQLLKSSASSVRLLIDAVKGPGPGVLYTGSAAFCVSNASKSGVRFLTFDAVRDRLPKDSTTGKPTKVSNMLAGVVAGLAESITVVTPGENIKTKIVEDRAGARQYRSTAHAIQSIIRIGGVGGLFRGVVPVMMKQGSNALVRFTCYNSFLDTIQPFMQPADCGMLAPAVAGAMAGVVTVYATMPFDVVKTQMQRLATPGTQAQTGTLQCLVTIVRESGVAGLWRGTTPRLVRLSVSGALSFSIYQAVIEIVPKVEWHQDKGLNTL</sequence>
<comment type="caution">
    <text evidence="12">The sequence shown here is derived from an EMBL/GenBank/DDBJ whole genome shotgun (WGS) entry which is preliminary data.</text>
</comment>
<reference evidence="12 13" key="1">
    <citation type="journal article" date="2021" name="Nat. Commun.">
        <title>Genetic determinants of endophytism in the Arabidopsis root mycobiome.</title>
        <authorList>
            <person name="Mesny F."/>
            <person name="Miyauchi S."/>
            <person name="Thiergart T."/>
            <person name="Pickel B."/>
            <person name="Atanasova L."/>
            <person name="Karlsson M."/>
            <person name="Huettel B."/>
            <person name="Barry K.W."/>
            <person name="Haridas S."/>
            <person name="Chen C."/>
            <person name="Bauer D."/>
            <person name="Andreopoulos W."/>
            <person name="Pangilinan J."/>
            <person name="LaButti K."/>
            <person name="Riley R."/>
            <person name="Lipzen A."/>
            <person name="Clum A."/>
            <person name="Drula E."/>
            <person name="Henrissat B."/>
            <person name="Kohler A."/>
            <person name="Grigoriev I.V."/>
            <person name="Martin F.M."/>
            <person name="Hacquard S."/>
        </authorList>
    </citation>
    <scope>NUCLEOTIDE SEQUENCE [LARGE SCALE GENOMIC DNA]</scope>
    <source>
        <strain evidence="12 13">MPI-CAGE-CH-0241</strain>
    </source>
</reference>
<dbReference type="AlphaFoldDB" id="A0A9P8VYB1"/>
<dbReference type="InterPro" id="IPR049563">
    <property type="entry name" value="TXTP-like"/>
</dbReference>
<keyword evidence="3 11" id="KW-0813">Transport</keyword>
<evidence type="ECO:0000256" key="5">
    <source>
        <dbReference type="ARBA" id="ARBA00022737"/>
    </source>
</evidence>
<evidence type="ECO:0000256" key="6">
    <source>
        <dbReference type="ARBA" id="ARBA00022792"/>
    </source>
</evidence>
<dbReference type="SUPFAM" id="SSF103506">
    <property type="entry name" value="Mitochondrial carrier"/>
    <property type="match status" value="1"/>
</dbReference>
<comment type="similarity">
    <text evidence="2 11">Belongs to the mitochondrial carrier (TC 2.A.29) family.</text>
</comment>
<organism evidence="12 13">
    <name type="scientific">Thelonectria olida</name>
    <dbReference type="NCBI Taxonomy" id="1576542"/>
    <lineage>
        <taxon>Eukaryota</taxon>
        <taxon>Fungi</taxon>
        <taxon>Dikarya</taxon>
        <taxon>Ascomycota</taxon>
        <taxon>Pezizomycotina</taxon>
        <taxon>Sordariomycetes</taxon>
        <taxon>Hypocreomycetidae</taxon>
        <taxon>Hypocreales</taxon>
        <taxon>Nectriaceae</taxon>
        <taxon>Thelonectria</taxon>
    </lineage>
</organism>
<evidence type="ECO:0000256" key="8">
    <source>
        <dbReference type="ARBA" id="ARBA00023128"/>
    </source>
</evidence>
<dbReference type="EMBL" id="JAGPYM010000026">
    <property type="protein sequence ID" value="KAH6880543.1"/>
    <property type="molecule type" value="Genomic_DNA"/>
</dbReference>
<dbReference type="PROSITE" id="PS50920">
    <property type="entry name" value="SOLCAR"/>
    <property type="match status" value="3"/>
</dbReference>
<feature type="repeat" description="Solcar" evidence="10">
    <location>
        <begin position="199"/>
        <end position="287"/>
    </location>
</feature>
<dbReference type="OrthoDB" id="44467at2759"/>
<dbReference type="GO" id="GO:0006843">
    <property type="term" value="P:mitochondrial citrate transmembrane transport"/>
    <property type="evidence" value="ECO:0007669"/>
    <property type="project" value="TreeGrafter"/>
</dbReference>
<dbReference type="Gene3D" id="1.50.40.10">
    <property type="entry name" value="Mitochondrial carrier domain"/>
    <property type="match status" value="1"/>
</dbReference>
<evidence type="ECO:0000256" key="3">
    <source>
        <dbReference type="ARBA" id="ARBA00022448"/>
    </source>
</evidence>
<evidence type="ECO:0000256" key="4">
    <source>
        <dbReference type="ARBA" id="ARBA00022692"/>
    </source>
</evidence>
<keyword evidence="7" id="KW-1133">Transmembrane helix</keyword>
<name>A0A9P8VYB1_9HYPO</name>
<dbReference type="InterPro" id="IPR023395">
    <property type="entry name" value="MCP_dom_sf"/>
</dbReference>
<protein>
    <submittedName>
        <fullName evidence="12">Mitochondrial carrier domain-containing protein</fullName>
    </submittedName>
</protein>
<keyword evidence="5" id="KW-0677">Repeat</keyword>
<keyword evidence="9 10" id="KW-0472">Membrane</keyword>
<gene>
    <name evidence="12" type="ORF">B0T10DRAFT_411959</name>
</gene>
<keyword evidence="6" id="KW-0999">Mitochondrion inner membrane</keyword>
<evidence type="ECO:0000256" key="9">
    <source>
        <dbReference type="ARBA" id="ARBA00023136"/>
    </source>
</evidence>
<dbReference type="GO" id="GO:0071913">
    <property type="term" value="F:citrate secondary active transmembrane transporter activity"/>
    <property type="evidence" value="ECO:0007669"/>
    <property type="project" value="TreeGrafter"/>
</dbReference>
<comment type="subcellular location">
    <subcellularLocation>
        <location evidence="1">Mitochondrion membrane</location>
        <topology evidence="1">Multi-pass membrane protein</topology>
    </subcellularLocation>
</comment>
<feature type="repeat" description="Solcar" evidence="10">
    <location>
        <begin position="104"/>
        <end position="189"/>
    </location>
</feature>
<keyword evidence="4 10" id="KW-0812">Transmembrane</keyword>